<gene>
    <name evidence="1" type="ORF">RHMOL_Rhmol08G0092300</name>
</gene>
<sequence>MLFSSVNLVQEEVKLCSKPPLYITASSDHARSAGEELLRSSALKTKPTHVKVSSGYRARAGTSLSAGLGTVGIPHQWYNLIADLPVNPPPPLHPKTFEPVKPEDLSPLFPNELIKQEASNERFIDIPEEVRDIYQLWRPTPLIRAKRLEKLLDTPARIYYKYEGVSPAGSHKPNSAVPQVWYNAQEGVKNVVTETGAGQWGSALAFACSLFGVNCEVWQVRASFDQKPYRKLMMQTWGAKVHPSPSNATDSGRRILQMDPQSPGSLGIAISEAVEVAAKNADTKYCLGSVLNHVLLHQTVIGEECINQMEAIGETPDVIIGCTGGGSNFAGLSFPFIREKLKWKINPLIRAVEPTACPSLTRGVYAYDYGDTAGFTPLMKMHTLGHDFVPDPIHSGGLRYHGMAPLISHVYELGFMEALAIPQIECFEGAIKFARSEGLIPAPEPTHAIAATIREALHCRETGEPKVILMAMCGHGHFDLPAYEKYLDGSMVDLSFSEEKIHSSLANIPQLVTSRSLRPVECTATEIQIWSKSREQTSLNSLVTTFNVCGQMVWRSEAVILTASYIRSSWTLVTYANKYFVLVSEGFEEKISPFALSKDSFLSFREVDDAHSSDHNTFSLTVPFNCSTMDILLLLMVKHQLLNTSIGFIVPERISSIRLRHLMQCSACGSLICLELRKMPPLVYVYITPGLLKFKHKRQPLLPLEIDDEVKQPTLTITNKIPHCFIKPFVEATKHLFRQSFLLNHGAIRANRLLLLVYVGVLFVWFVWLVLSSAFFLVVSKVSDAKAVKDHREYQLNEYPGWLRRYAVDGERWVPIKRCMVRDHLCKSLLFEKDSSEDHNLRIGKSSILYGCCQPPLHCGFVNMNDTYWEVPKPGILSEDPDCQSWRIDLDQVCYDCNSCKAGYIRTLKNEWSEDATLKAAYSGCIFIGFWIAFWAFRQAPREDHHHHHHKANNVSAA</sequence>
<dbReference type="Proteomes" id="UP001062846">
    <property type="component" value="Chromosome 8"/>
</dbReference>
<evidence type="ECO:0000313" key="1">
    <source>
        <dbReference type="EMBL" id="KAI8541830.1"/>
    </source>
</evidence>
<reference evidence="1" key="1">
    <citation type="submission" date="2022-02" db="EMBL/GenBank/DDBJ databases">
        <title>Plant Genome Project.</title>
        <authorList>
            <person name="Zhang R.-G."/>
        </authorList>
    </citation>
    <scope>NUCLEOTIDE SEQUENCE</scope>
    <source>
        <strain evidence="1">AT1</strain>
    </source>
</reference>
<evidence type="ECO:0000313" key="2">
    <source>
        <dbReference type="Proteomes" id="UP001062846"/>
    </source>
</evidence>
<protein>
    <submittedName>
        <fullName evidence="1">Uncharacterized protein</fullName>
    </submittedName>
</protein>
<accession>A0ACC0MLQ8</accession>
<name>A0ACC0MLQ8_RHOML</name>
<organism evidence="1 2">
    <name type="scientific">Rhododendron molle</name>
    <name type="common">Chinese azalea</name>
    <name type="synonym">Azalea mollis</name>
    <dbReference type="NCBI Taxonomy" id="49168"/>
    <lineage>
        <taxon>Eukaryota</taxon>
        <taxon>Viridiplantae</taxon>
        <taxon>Streptophyta</taxon>
        <taxon>Embryophyta</taxon>
        <taxon>Tracheophyta</taxon>
        <taxon>Spermatophyta</taxon>
        <taxon>Magnoliopsida</taxon>
        <taxon>eudicotyledons</taxon>
        <taxon>Gunneridae</taxon>
        <taxon>Pentapetalae</taxon>
        <taxon>asterids</taxon>
        <taxon>Ericales</taxon>
        <taxon>Ericaceae</taxon>
        <taxon>Ericoideae</taxon>
        <taxon>Rhodoreae</taxon>
        <taxon>Rhododendron</taxon>
    </lineage>
</organism>
<dbReference type="EMBL" id="CM046395">
    <property type="protein sequence ID" value="KAI8541830.1"/>
    <property type="molecule type" value="Genomic_DNA"/>
</dbReference>
<proteinExistence type="predicted"/>
<comment type="caution">
    <text evidence="1">The sequence shown here is derived from an EMBL/GenBank/DDBJ whole genome shotgun (WGS) entry which is preliminary data.</text>
</comment>
<keyword evidence="2" id="KW-1185">Reference proteome</keyword>